<evidence type="ECO:0008006" key="3">
    <source>
        <dbReference type="Google" id="ProtNLM"/>
    </source>
</evidence>
<organism evidence="1 2">
    <name type="scientific">Chryseobacterium potabilaquae</name>
    <dbReference type="NCBI Taxonomy" id="2675057"/>
    <lineage>
        <taxon>Bacteria</taxon>
        <taxon>Pseudomonadati</taxon>
        <taxon>Bacteroidota</taxon>
        <taxon>Flavobacteriia</taxon>
        <taxon>Flavobacteriales</taxon>
        <taxon>Weeksellaceae</taxon>
        <taxon>Chryseobacterium group</taxon>
        <taxon>Chryseobacterium</taxon>
    </lineage>
</organism>
<dbReference type="EMBL" id="CACVBR010000036">
    <property type="protein sequence ID" value="CAA7197008.1"/>
    <property type="molecule type" value="Genomic_DNA"/>
</dbReference>
<reference evidence="1 2" key="1">
    <citation type="submission" date="2020-01" db="EMBL/GenBank/DDBJ databases">
        <authorList>
            <person name="Rodrigo-Torres L."/>
            <person name="Arahal R. D."/>
            <person name="Lucena T."/>
        </authorList>
    </citation>
    <scope>NUCLEOTIDE SEQUENCE [LARGE SCALE GENOMIC DNA]</scope>
    <source>
        <strain evidence="1 2">CECT 9293</strain>
    </source>
</reference>
<dbReference type="AlphaFoldDB" id="A0A6N4X8B3"/>
<sequence length="131" mass="15517">MEKKAKSIENKKIDNLKARIFIRLEKSQKSQWKSICRKKNISLTSLIINAVDNRIMDDERRRVLLFIEKQDNIFAKIENNINQVARYVNGQKFISISDVKTFNEKLILLSDLRKQQNEIFERIYSLLANDS</sequence>
<name>A0A6N4X8B3_9FLAO</name>
<protein>
    <recommendedName>
        <fullName evidence="3">Mobilisation protein (MobC)</fullName>
    </recommendedName>
</protein>
<keyword evidence="2" id="KW-1185">Reference proteome</keyword>
<dbReference type="RefSeq" id="WP_228455564.1">
    <property type="nucleotide sequence ID" value="NZ_CACVBR010000036.1"/>
</dbReference>
<evidence type="ECO:0000313" key="2">
    <source>
        <dbReference type="Proteomes" id="UP000445144"/>
    </source>
</evidence>
<gene>
    <name evidence="1" type="ORF">CHRY9293_03066</name>
</gene>
<accession>A0A6N4X8B3</accession>
<proteinExistence type="predicted"/>
<evidence type="ECO:0000313" key="1">
    <source>
        <dbReference type="EMBL" id="CAA7197008.1"/>
    </source>
</evidence>
<dbReference type="Proteomes" id="UP000445144">
    <property type="component" value="Unassembled WGS sequence"/>
</dbReference>